<proteinExistence type="inferred from homology"/>
<evidence type="ECO:0000259" key="7">
    <source>
        <dbReference type="Pfam" id="PF03016"/>
    </source>
</evidence>
<evidence type="ECO:0000256" key="5">
    <source>
        <dbReference type="ARBA" id="ARBA00023034"/>
    </source>
</evidence>
<sequence length="463" mass="54110">MWIIKNRIPISLGIFAFLPILVIFVYRWSWRLAFPTISLQSRIPSSISSSCTARSPLRVFMYDLDSRFNLGMVDREWLGSNRTVSSANLPPWPSDSGMRLQHSVEYWMMASVLYEGGEEWREAVRVRDPATAEAFFVPFFSSLSFEVHGRNMTDPATEVDRQLEEDIVQFLRESEYWNRSKGRDHVIPMHHPNAFRFLREQINASIFIVSDFGRYSQSLARLSKDVVAPYVHVVDSNENENTADPYESRTTLLFFRGGTVRKDEGYIRAKFKHVFAGEKDVVYEETRVSGENIKMSSEGMRRSKFCLHPAGDTPSSCRLFDAIVSHCIPVIVSDKIELPFEDELDYTEFALFFSVNHALEPEYVTKKLRAITKEAYLVMWRKLKSISHHFEYQYPPKKDDAVNLIWRQVKTKINAVKLEEHRNERLQIPDWWTQKEDDFMIVAYGFFCTFKVFRIDKPLEDGY</sequence>
<reference evidence="8 9" key="1">
    <citation type="submission" date="2024-01" db="EMBL/GenBank/DDBJ databases">
        <title>Genome assemblies of Stephania.</title>
        <authorList>
            <person name="Yang L."/>
        </authorList>
    </citation>
    <scope>NUCLEOTIDE SEQUENCE [LARGE SCALE GENOMIC DNA]</scope>
    <source>
        <strain evidence="8">YNDBR</strain>
        <tissue evidence="8">Leaf</tissue>
    </source>
</reference>
<feature type="domain" description="Exostosin GT47" evidence="7">
    <location>
        <begin position="54"/>
        <end position="367"/>
    </location>
</feature>
<comment type="similarity">
    <text evidence="2">Belongs to the glycosyltransferase 47 family.</text>
</comment>
<keyword evidence="4" id="KW-0735">Signal-anchor</keyword>
<name>A0AAP0IE81_9MAGN</name>
<keyword evidence="3" id="KW-0808">Transferase</keyword>
<dbReference type="GO" id="GO:0000139">
    <property type="term" value="C:Golgi membrane"/>
    <property type="evidence" value="ECO:0007669"/>
    <property type="project" value="UniProtKB-SubCell"/>
</dbReference>
<evidence type="ECO:0000256" key="4">
    <source>
        <dbReference type="ARBA" id="ARBA00022968"/>
    </source>
</evidence>
<dbReference type="AlphaFoldDB" id="A0AAP0IE81"/>
<dbReference type="EMBL" id="JBBNAF010000009">
    <property type="protein sequence ID" value="KAK9113463.1"/>
    <property type="molecule type" value="Genomic_DNA"/>
</dbReference>
<evidence type="ECO:0000256" key="6">
    <source>
        <dbReference type="SAM" id="Phobius"/>
    </source>
</evidence>
<accession>A0AAP0IE81</accession>
<gene>
    <name evidence="8" type="ORF">Syun_020260</name>
</gene>
<dbReference type="Proteomes" id="UP001420932">
    <property type="component" value="Unassembled WGS sequence"/>
</dbReference>
<keyword evidence="5" id="KW-0333">Golgi apparatus</keyword>
<organism evidence="8 9">
    <name type="scientific">Stephania yunnanensis</name>
    <dbReference type="NCBI Taxonomy" id="152371"/>
    <lineage>
        <taxon>Eukaryota</taxon>
        <taxon>Viridiplantae</taxon>
        <taxon>Streptophyta</taxon>
        <taxon>Embryophyta</taxon>
        <taxon>Tracheophyta</taxon>
        <taxon>Spermatophyta</taxon>
        <taxon>Magnoliopsida</taxon>
        <taxon>Ranunculales</taxon>
        <taxon>Menispermaceae</taxon>
        <taxon>Menispermoideae</taxon>
        <taxon>Cissampelideae</taxon>
        <taxon>Stephania</taxon>
    </lineage>
</organism>
<dbReference type="GO" id="GO:0016757">
    <property type="term" value="F:glycosyltransferase activity"/>
    <property type="evidence" value="ECO:0007669"/>
    <property type="project" value="UniProtKB-KW"/>
</dbReference>
<feature type="transmembrane region" description="Helical" evidence="6">
    <location>
        <begin position="12"/>
        <end position="30"/>
    </location>
</feature>
<protein>
    <recommendedName>
        <fullName evidence="7">Exostosin GT47 domain-containing protein</fullName>
    </recommendedName>
</protein>
<comment type="caution">
    <text evidence="8">The sequence shown here is derived from an EMBL/GenBank/DDBJ whole genome shotgun (WGS) entry which is preliminary data.</text>
</comment>
<keyword evidence="3" id="KW-0328">Glycosyltransferase</keyword>
<keyword evidence="6" id="KW-0472">Membrane</keyword>
<dbReference type="Pfam" id="PF03016">
    <property type="entry name" value="Exostosin_GT47"/>
    <property type="match status" value="1"/>
</dbReference>
<dbReference type="InterPro" id="IPR040911">
    <property type="entry name" value="Exostosin_GT47"/>
</dbReference>
<keyword evidence="9" id="KW-1185">Reference proteome</keyword>
<keyword evidence="6" id="KW-0812">Transmembrane</keyword>
<keyword evidence="6" id="KW-1133">Transmembrane helix</keyword>
<evidence type="ECO:0000256" key="3">
    <source>
        <dbReference type="ARBA" id="ARBA00022676"/>
    </source>
</evidence>
<dbReference type="PANTHER" id="PTHR11062">
    <property type="entry name" value="EXOSTOSIN HEPARAN SULFATE GLYCOSYLTRANSFERASE -RELATED"/>
    <property type="match status" value="1"/>
</dbReference>
<dbReference type="InterPro" id="IPR004263">
    <property type="entry name" value="Exostosin"/>
</dbReference>
<evidence type="ECO:0000256" key="1">
    <source>
        <dbReference type="ARBA" id="ARBA00004323"/>
    </source>
</evidence>
<dbReference type="PANTHER" id="PTHR11062:SF48">
    <property type="entry name" value="OJ1485_B09.5 PROTEIN"/>
    <property type="match status" value="1"/>
</dbReference>
<evidence type="ECO:0000313" key="8">
    <source>
        <dbReference type="EMBL" id="KAK9113463.1"/>
    </source>
</evidence>
<evidence type="ECO:0000313" key="9">
    <source>
        <dbReference type="Proteomes" id="UP001420932"/>
    </source>
</evidence>
<comment type="subcellular location">
    <subcellularLocation>
        <location evidence="1">Golgi apparatus membrane</location>
        <topology evidence="1">Single-pass type II membrane protein</topology>
    </subcellularLocation>
</comment>
<evidence type="ECO:0000256" key="2">
    <source>
        <dbReference type="ARBA" id="ARBA00010271"/>
    </source>
</evidence>